<dbReference type="PROSITE" id="PS50850">
    <property type="entry name" value="MFS"/>
    <property type="match status" value="1"/>
</dbReference>
<dbReference type="InterPro" id="IPR011701">
    <property type="entry name" value="MFS"/>
</dbReference>
<reference evidence="10" key="3">
    <citation type="submission" date="2014-04" db="EMBL/GenBank/DDBJ databases">
        <title>Activation of silent natural product biosynthesis pathways by reporter-guided mutant selection.</title>
        <authorList>
            <person name="Guo F."/>
            <person name="Xiang S."/>
            <person name="Li L."/>
            <person name="Wang B."/>
            <person name="Rajasarkka J."/>
            <person name="Grondahl K."/>
            <person name="Hannuksela Y."/>
            <person name="Ai G."/>
            <person name="Metsa-Ketela M."/>
            <person name="Yang K."/>
        </authorList>
    </citation>
    <scope>NUCLEOTIDE SEQUENCE</scope>
    <source>
        <strain evidence="10">PGA64</strain>
    </source>
</reference>
<keyword evidence="7 8" id="KW-0472">Membrane</keyword>
<feature type="domain" description="Major facilitator superfamily (MFS) profile" evidence="9">
    <location>
        <begin position="23"/>
        <end position="501"/>
    </location>
</feature>
<accession>X5DUB0</accession>
<protein>
    <submittedName>
        <fullName evidence="10">PgaJ3</fullName>
    </submittedName>
</protein>
<keyword evidence="4" id="KW-1003">Cell membrane</keyword>
<keyword evidence="3" id="KW-0813">Transport</keyword>
<evidence type="ECO:0000256" key="7">
    <source>
        <dbReference type="ARBA" id="ARBA00023136"/>
    </source>
</evidence>
<evidence type="ECO:0000256" key="1">
    <source>
        <dbReference type="ARBA" id="ARBA00004651"/>
    </source>
</evidence>
<sequence>MSEEAASTDARLSKAQIRKLYVIVGSVLIAMMLATLDNLVLGTAMATIVGELGGLGQLSWVVTAYALASAVSTPVWGKLGDMYGRKGMYLTSIVVFLIGSVLAGLSQSMGQLIAFRGVQGLGAGGLMVGALAIISTVVPPREQGRYQGLVAAAMGVTMAAGPLVGGLVTDSLGWRWCFYINVPLGLLALFMVSSVLKLPKHRSQARIDYPGVMLLTLAISAVVLVSAWGGTEYSWSSGVILGLIGAGAIATVCFVLVERVAQEPVLPLGLFRNANFSLVQVNGLLVGALMFGLMTFLPLFLQVAGGASASNAGLLLLPTFIAMMATNMTVGRLITATGRYKAVMIAGGGLSAAGMLMLARLSTDTSSLYSGTAMVLVGCGTACMMQTAILVSIQSVEAKDLGVAASTATLSRTIGGSIGISVMGAVFATTIGDALNGLAGGTHAGEGKPQIDPGKLAELPESVQRVYQEAAADGTGSVFLLSAGLALVALVVSAVVKEVPLRETAAVDVGADDEADSGTGDKGVKTA</sequence>
<dbReference type="PANTHER" id="PTHR23501:SF197">
    <property type="entry name" value="COMD"/>
    <property type="match status" value="1"/>
</dbReference>
<dbReference type="Pfam" id="PF07690">
    <property type="entry name" value="MFS_1"/>
    <property type="match status" value="1"/>
</dbReference>
<dbReference type="InterPro" id="IPR020846">
    <property type="entry name" value="MFS_dom"/>
</dbReference>
<feature type="transmembrane region" description="Helical" evidence="8">
    <location>
        <begin position="173"/>
        <end position="196"/>
    </location>
</feature>
<dbReference type="EMBL" id="AY034378">
    <property type="protein sequence ID" value="AHW57792.1"/>
    <property type="molecule type" value="Genomic_DNA"/>
</dbReference>
<feature type="transmembrane region" description="Helical" evidence="8">
    <location>
        <begin position="342"/>
        <end position="361"/>
    </location>
</feature>
<evidence type="ECO:0000256" key="6">
    <source>
        <dbReference type="ARBA" id="ARBA00022989"/>
    </source>
</evidence>
<feature type="transmembrane region" description="Helical" evidence="8">
    <location>
        <begin position="278"/>
        <end position="300"/>
    </location>
</feature>
<evidence type="ECO:0000256" key="5">
    <source>
        <dbReference type="ARBA" id="ARBA00022692"/>
    </source>
</evidence>
<evidence type="ECO:0000256" key="8">
    <source>
        <dbReference type="SAM" id="Phobius"/>
    </source>
</evidence>
<organism evidence="10">
    <name type="scientific">Streptomyces sp. PGA64</name>
    <dbReference type="NCBI Taxonomy" id="161235"/>
    <lineage>
        <taxon>Bacteria</taxon>
        <taxon>Bacillati</taxon>
        <taxon>Actinomycetota</taxon>
        <taxon>Actinomycetes</taxon>
        <taxon>Kitasatosporales</taxon>
        <taxon>Streptomycetaceae</taxon>
        <taxon>Streptomyces</taxon>
    </lineage>
</organism>
<reference evidence="10" key="2">
    <citation type="journal article" date="2004" name="J. Antibiot.">
        <title>Partial activation of a silent angucycline-type gene cluster from a rubromycin beta producing Streptomyces sp. PGA64.</title>
        <authorList>
            <person name="Metsa-Ketela M."/>
            <person name="Ylihonko K."/>
            <person name="Mantsala P."/>
        </authorList>
    </citation>
    <scope>NUCLEOTIDE SEQUENCE</scope>
    <source>
        <strain evidence="10">PGA64</strain>
    </source>
</reference>
<evidence type="ECO:0000259" key="9">
    <source>
        <dbReference type="PROSITE" id="PS50850"/>
    </source>
</evidence>
<feature type="transmembrane region" description="Helical" evidence="8">
    <location>
        <begin position="208"/>
        <end position="229"/>
    </location>
</feature>
<feature type="transmembrane region" description="Helical" evidence="8">
    <location>
        <begin position="312"/>
        <end position="330"/>
    </location>
</feature>
<dbReference type="GO" id="GO:0005886">
    <property type="term" value="C:plasma membrane"/>
    <property type="evidence" value="ECO:0007669"/>
    <property type="project" value="UniProtKB-SubCell"/>
</dbReference>
<feature type="transmembrane region" description="Helical" evidence="8">
    <location>
        <begin position="146"/>
        <end position="167"/>
    </location>
</feature>
<reference evidence="10" key="1">
    <citation type="journal article" date="2003" name="Antimicrob. Agents Chemother.">
        <title>Engineering anthracycline biosynthesis toward angucyclines.</title>
        <authorList>
            <person name="Metsa-Ketela M."/>
            <person name="Palmu K."/>
            <person name="Kunnari T."/>
            <person name="Ylihonko K."/>
            <person name="Mantsala P."/>
        </authorList>
    </citation>
    <scope>NUCLEOTIDE SEQUENCE</scope>
    <source>
        <strain evidence="10">PGA64</strain>
    </source>
</reference>
<name>X5DUB0_9ACTN</name>
<proteinExistence type="inferred from homology"/>
<keyword evidence="5 8" id="KW-0812">Transmembrane</keyword>
<comment type="subcellular location">
    <subcellularLocation>
        <location evidence="1">Cell membrane</location>
        <topology evidence="1">Multi-pass membrane protein</topology>
    </subcellularLocation>
</comment>
<dbReference type="CDD" id="cd17502">
    <property type="entry name" value="MFS_Azr1_MDR_like"/>
    <property type="match status" value="1"/>
</dbReference>
<feature type="transmembrane region" description="Helical" evidence="8">
    <location>
        <begin position="414"/>
        <end position="432"/>
    </location>
</feature>
<feature type="transmembrane region" description="Helical" evidence="8">
    <location>
        <begin position="235"/>
        <end position="257"/>
    </location>
</feature>
<feature type="transmembrane region" description="Helical" evidence="8">
    <location>
        <begin position="20"/>
        <end position="46"/>
    </location>
</feature>
<feature type="transmembrane region" description="Helical" evidence="8">
    <location>
        <begin position="373"/>
        <end position="393"/>
    </location>
</feature>
<evidence type="ECO:0000313" key="10">
    <source>
        <dbReference type="EMBL" id="AHW57792.1"/>
    </source>
</evidence>
<comment type="similarity">
    <text evidence="2">Belongs to the major facilitator superfamily. TCR/Tet family.</text>
</comment>
<dbReference type="InterPro" id="IPR036259">
    <property type="entry name" value="MFS_trans_sf"/>
</dbReference>
<dbReference type="AlphaFoldDB" id="X5DUB0"/>
<feature type="transmembrane region" description="Helical" evidence="8">
    <location>
        <begin position="113"/>
        <end position="134"/>
    </location>
</feature>
<dbReference type="GO" id="GO:0022857">
    <property type="term" value="F:transmembrane transporter activity"/>
    <property type="evidence" value="ECO:0007669"/>
    <property type="project" value="InterPro"/>
</dbReference>
<feature type="transmembrane region" description="Helical" evidence="8">
    <location>
        <begin position="58"/>
        <end position="76"/>
    </location>
</feature>
<feature type="transmembrane region" description="Helical" evidence="8">
    <location>
        <begin position="88"/>
        <end position="107"/>
    </location>
</feature>
<feature type="transmembrane region" description="Helical" evidence="8">
    <location>
        <begin position="477"/>
        <end position="496"/>
    </location>
</feature>
<dbReference type="SUPFAM" id="SSF103473">
    <property type="entry name" value="MFS general substrate transporter"/>
    <property type="match status" value="1"/>
</dbReference>
<evidence type="ECO:0000256" key="2">
    <source>
        <dbReference type="ARBA" id="ARBA00007520"/>
    </source>
</evidence>
<dbReference type="Gene3D" id="1.20.1250.20">
    <property type="entry name" value="MFS general substrate transporter like domains"/>
    <property type="match status" value="1"/>
</dbReference>
<evidence type="ECO:0000256" key="4">
    <source>
        <dbReference type="ARBA" id="ARBA00022475"/>
    </source>
</evidence>
<dbReference type="FunFam" id="1.20.1720.10:FF:000004">
    <property type="entry name" value="EmrB/QacA family drug resistance transporter"/>
    <property type="match status" value="1"/>
</dbReference>
<keyword evidence="6 8" id="KW-1133">Transmembrane helix</keyword>
<evidence type="ECO:0000256" key="3">
    <source>
        <dbReference type="ARBA" id="ARBA00022448"/>
    </source>
</evidence>
<dbReference type="PANTHER" id="PTHR23501">
    <property type="entry name" value="MAJOR FACILITATOR SUPERFAMILY"/>
    <property type="match status" value="1"/>
</dbReference>
<dbReference type="Gene3D" id="1.20.1720.10">
    <property type="entry name" value="Multidrug resistance protein D"/>
    <property type="match status" value="1"/>
</dbReference>